<gene>
    <name evidence="2" type="ORF">PQG83_08200</name>
</gene>
<feature type="region of interest" description="Disordered" evidence="1">
    <location>
        <begin position="50"/>
        <end position="160"/>
    </location>
</feature>
<dbReference type="KEGG" id="nneo:PQG83_08200"/>
<evidence type="ECO:0000313" key="3">
    <source>
        <dbReference type="Proteomes" id="UP001302494"/>
    </source>
</evidence>
<name>A0AA96K241_9BACT</name>
<evidence type="ECO:0000313" key="2">
    <source>
        <dbReference type="EMBL" id="WNM63721.1"/>
    </source>
</evidence>
<evidence type="ECO:0000256" key="1">
    <source>
        <dbReference type="SAM" id="MobiDB-lite"/>
    </source>
</evidence>
<dbReference type="Proteomes" id="UP001302494">
    <property type="component" value="Chromosome"/>
</dbReference>
<dbReference type="EMBL" id="CP116968">
    <property type="protein sequence ID" value="WNM63721.1"/>
    <property type="molecule type" value="Genomic_DNA"/>
</dbReference>
<proteinExistence type="predicted"/>
<accession>A0AA96K241</accession>
<reference evidence="2 3" key="1">
    <citation type="submission" date="2023-01" db="EMBL/GenBank/DDBJ databases">
        <title>Cultivation and genomic characterization of new, ubiquitous marine nitrite-oxidizing bacteria from the Nitrospirales.</title>
        <authorList>
            <person name="Mueller A.J."/>
            <person name="Daebeler A."/>
            <person name="Herbold C.W."/>
            <person name="Kirkegaard R.H."/>
            <person name="Daims H."/>
        </authorList>
    </citation>
    <scope>NUCLEOTIDE SEQUENCE [LARGE SCALE GENOMIC DNA]</scope>
    <source>
        <strain evidence="2 3">DK</strain>
    </source>
</reference>
<feature type="compositionally biased region" description="Polar residues" evidence="1">
    <location>
        <begin position="90"/>
        <end position="100"/>
    </location>
</feature>
<organism evidence="2 3">
    <name type="scientific">Candidatus Nitrospira neomarina</name>
    <dbReference type="NCBI Taxonomy" id="3020899"/>
    <lineage>
        <taxon>Bacteria</taxon>
        <taxon>Pseudomonadati</taxon>
        <taxon>Nitrospirota</taxon>
        <taxon>Nitrospiria</taxon>
        <taxon>Nitrospirales</taxon>
        <taxon>Nitrospiraceae</taxon>
        <taxon>Nitrospira</taxon>
    </lineage>
</organism>
<dbReference type="AlphaFoldDB" id="A0AA96K241"/>
<keyword evidence="3" id="KW-1185">Reference proteome</keyword>
<dbReference type="RefSeq" id="WP_312748409.1">
    <property type="nucleotide sequence ID" value="NZ_CP116968.1"/>
</dbReference>
<protein>
    <submittedName>
        <fullName evidence="2">Uncharacterized protein</fullName>
    </submittedName>
</protein>
<sequence length="160" mass="17328">MERRVTSHTEEEEMNQRRRLLTLARKGDQKAVESLFELYQVRVFSGDALKKKKLPSFPLPTPTGSSGKGTGKGVKKLGKNSRASPADMTPVSSPHNSVQESKMKSGLPPKKIGKVKGSKPSDGKPVQTAPKVGKNKKSVPVAKAKKTSTLSARPARVKKK</sequence>